<sequence>MSPPGGRHSTATVKQNISAWRASQGHFAQWFAAASTELCLWHQDGTQSALSPSLPAGPGSGDASALIRTPTPPQMAKPLTLSIRLDILSHNWCPPSGSQSSAMMDTYNFLTTTHLPPQ</sequence>
<gene>
    <name evidence="2" type="ORF">PLEPLA_LOCUS18508</name>
</gene>
<comment type="caution">
    <text evidence="2">The sequence shown here is derived from an EMBL/GenBank/DDBJ whole genome shotgun (WGS) entry which is preliminary data.</text>
</comment>
<reference evidence="2" key="1">
    <citation type="submission" date="2020-03" db="EMBL/GenBank/DDBJ databases">
        <authorList>
            <person name="Weist P."/>
        </authorList>
    </citation>
    <scope>NUCLEOTIDE SEQUENCE</scope>
</reference>
<keyword evidence="3" id="KW-1185">Reference proteome</keyword>
<evidence type="ECO:0000313" key="3">
    <source>
        <dbReference type="Proteomes" id="UP001153269"/>
    </source>
</evidence>
<evidence type="ECO:0000256" key="1">
    <source>
        <dbReference type="SAM" id="MobiDB-lite"/>
    </source>
</evidence>
<feature type="region of interest" description="Disordered" evidence="1">
    <location>
        <begin position="47"/>
        <end position="75"/>
    </location>
</feature>
<evidence type="ECO:0000313" key="2">
    <source>
        <dbReference type="EMBL" id="CAB1430526.1"/>
    </source>
</evidence>
<dbReference type="Proteomes" id="UP001153269">
    <property type="component" value="Unassembled WGS sequence"/>
</dbReference>
<accession>A0A9N7UI10</accession>
<dbReference type="EMBL" id="CADEAL010001237">
    <property type="protein sequence ID" value="CAB1430526.1"/>
    <property type="molecule type" value="Genomic_DNA"/>
</dbReference>
<dbReference type="AlphaFoldDB" id="A0A9N7UI10"/>
<proteinExistence type="predicted"/>
<organism evidence="2 3">
    <name type="scientific">Pleuronectes platessa</name>
    <name type="common">European plaice</name>
    <dbReference type="NCBI Taxonomy" id="8262"/>
    <lineage>
        <taxon>Eukaryota</taxon>
        <taxon>Metazoa</taxon>
        <taxon>Chordata</taxon>
        <taxon>Craniata</taxon>
        <taxon>Vertebrata</taxon>
        <taxon>Euteleostomi</taxon>
        <taxon>Actinopterygii</taxon>
        <taxon>Neopterygii</taxon>
        <taxon>Teleostei</taxon>
        <taxon>Neoteleostei</taxon>
        <taxon>Acanthomorphata</taxon>
        <taxon>Carangaria</taxon>
        <taxon>Pleuronectiformes</taxon>
        <taxon>Pleuronectoidei</taxon>
        <taxon>Pleuronectidae</taxon>
        <taxon>Pleuronectes</taxon>
    </lineage>
</organism>
<protein>
    <submittedName>
        <fullName evidence="2">Uncharacterized protein</fullName>
    </submittedName>
</protein>
<name>A0A9N7UI10_PLEPL</name>